<dbReference type="InterPro" id="IPR036388">
    <property type="entry name" value="WH-like_DNA-bd_sf"/>
</dbReference>
<dbReference type="KEGG" id="toy:FO059_05510"/>
<evidence type="ECO:0000256" key="3">
    <source>
        <dbReference type="ARBA" id="ARBA00023163"/>
    </source>
</evidence>
<feature type="compositionally biased region" description="Basic residues" evidence="4">
    <location>
        <begin position="264"/>
        <end position="273"/>
    </location>
</feature>
<dbReference type="Gene3D" id="1.10.10.10">
    <property type="entry name" value="Winged helix-like DNA-binding domain superfamily/Winged helix DNA-binding domain"/>
    <property type="match status" value="1"/>
</dbReference>
<reference evidence="7 8" key="2">
    <citation type="submission" date="2019-07" db="EMBL/GenBank/DDBJ databases">
        <authorList>
            <person name="Huang Y."/>
        </authorList>
    </citation>
    <scope>NUCLEOTIDE SEQUENCE [LARGE SCALE GENOMIC DNA]</scope>
    <source>
        <strain evidence="7 8">HY188</strain>
    </source>
</reference>
<dbReference type="PANTHER" id="PTHR30136:SF24">
    <property type="entry name" value="HTH-TYPE TRANSCRIPTIONAL REPRESSOR ALLR"/>
    <property type="match status" value="1"/>
</dbReference>
<dbReference type="InterPro" id="IPR036390">
    <property type="entry name" value="WH_DNA-bd_sf"/>
</dbReference>
<feature type="region of interest" description="Disordered" evidence="4">
    <location>
        <begin position="250"/>
        <end position="273"/>
    </location>
</feature>
<dbReference type="InterPro" id="IPR005471">
    <property type="entry name" value="Tscrpt_reg_IclR_N"/>
</dbReference>
<dbReference type="SMART" id="SM00346">
    <property type="entry name" value="HTH_ICLR"/>
    <property type="match status" value="1"/>
</dbReference>
<evidence type="ECO:0000259" key="5">
    <source>
        <dbReference type="PROSITE" id="PS51077"/>
    </source>
</evidence>
<evidence type="ECO:0000313" key="8">
    <source>
        <dbReference type="Proteomes" id="UP000317344"/>
    </source>
</evidence>
<dbReference type="AlphaFoldDB" id="A0A516X7N9"/>
<dbReference type="PROSITE" id="PS51078">
    <property type="entry name" value="ICLR_ED"/>
    <property type="match status" value="1"/>
</dbReference>
<protein>
    <submittedName>
        <fullName evidence="7">IclR family transcriptional regulator</fullName>
    </submittedName>
</protein>
<dbReference type="SUPFAM" id="SSF46785">
    <property type="entry name" value="Winged helix' DNA-binding domain"/>
    <property type="match status" value="1"/>
</dbReference>
<gene>
    <name evidence="7" type="ORF">FO059_05510</name>
</gene>
<dbReference type="OrthoDB" id="60629at2"/>
<dbReference type="PANTHER" id="PTHR30136">
    <property type="entry name" value="HELIX-TURN-HELIX TRANSCRIPTIONAL REGULATOR, ICLR FAMILY"/>
    <property type="match status" value="1"/>
</dbReference>
<sequence>MPPSMVERMTLILDAFERRSSRLNLEEVAQRTRLPRSTAHRILDQLVKLDWLDHGSLGYGLGRRALGFGDSGNNHAELRSVANPYLHELHMRTGMVVHLSALDGADEIFLDKIGGRFAGKLASKVGGRCGAHWNSGGRAMLAALTPEEVDDLVGERIRAHRGEEGWSLPELHQELNRIRQHYGLSIDRSGRRSMGLISVGAAIVGPEGPEAAVCLCPPSNAVPLERYAPLVLATTREISNEMYPELQRLAGQRGGRSGAPRVAGGHRRVLRTA</sequence>
<dbReference type="Pfam" id="PF01614">
    <property type="entry name" value="IclR_C"/>
    <property type="match status" value="1"/>
</dbReference>
<feature type="domain" description="HTH iclR-type" evidence="5">
    <location>
        <begin position="3"/>
        <end position="63"/>
    </location>
</feature>
<keyword evidence="2" id="KW-0238">DNA-binding</keyword>
<dbReference type="GO" id="GO:0003700">
    <property type="term" value="F:DNA-binding transcription factor activity"/>
    <property type="evidence" value="ECO:0007669"/>
    <property type="project" value="TreeGrafter"/>
</dbReference>
<evidence type="ECO:0000259" key="6">
    <source>
        <dbReference type="PROSITE" id="PS51078"/>
    </source>
</evidence>
<evidence type="ECO:0000256" key="1">
    <source>
        <dbReference type="ARBA" id="ARBA00023015"/>
    </source>
</evidence>
<dbReference type="Pfam" id="PF09339">
    <property type="entry name" value="HTH_IclR"/>
    <property type="match status" value="1"/>
</dbReference>
<dbReference type="GO" id="GO:0045892">
    <property type="term" value="P:negative regulation of DNA-templated transcription"/>
    <property type="evidence" value="ECO:0007669"/>
    <property type="project" value="TreeGrafter"/>
</dbReference>
<name>A0A516X7N9_9ACTN</name>
<feature type="domain" description="IclR-ED" evidence="6">
    <location>
        <begin position="64"/>
        <end position="244"/>
    </location>
</feature>
<dbReference type="InterPro" id="IPR029016">
    <property type="entry name" value="GAF-like_dom_sf"/>
</dbReference>
<dbReference type="InterPro" id="IPR014757">
    <property type="entry name" value="Tscrpt_reg_IclR_C"/>
</dbReference>
<dbReference type="GO" id="GO:0003677">
    <property type="term" value="F:DNA binding"/>
    <property type="evidence" value="ECO:0007669"/>
    <property type="project" value="UniProtKB-KW"/>
</dbReference>
<dbReference type="Gene3D" id="3.30.450.40">
    <property type="match status" value="1"/>
</dbReference>
<dbReference type="InterPro" id="IPR050707">
    <property type="entry name" value="HTH_MetabolicPath_Reg"/>
</dbReference>
<accession>A0A516X7N9</accession>
<dbReference type="SUPFAM" id="SSF55781">
    <property type="entry name" value="GAF domain-like"/>
    <property type="match status" value="1"/>
</dbReference>
<evidence type="ECO:0000313" key="7">
    <source>
        <dbReference type="EMBL" id="QDQ99070.1"/>
    </source>
</evidence>
<evidence type="ECO:0000256" key="4">
    <source>
        <dbReference type="SAM" id="MobiDB-lite"/>
    </source>
</evidence>
<reference evidence="7 8" key="1">
    <citation type="submission" date="2019-07" db="EMBL/GenBank/DDBJ databases">
        <title>Tomitella cavernea sp. nov., an actinomycete isolated from soil.</title>
        <authorList>
            <person name="Cheng J."/>
        </authorList>
    </citation>
    <scope>NUCLEOTIDE SEQUENCE [LARGE SCALE GENOMIC DNA]</scope>
    <source>
        <strain evidence="7 8">HY188</strain>
    </source>
</reference>
<proteinExistence type="predicted"/>
<dbReference type="Proteomes" id="UP000317344">
    <property type="component" value="Chromosome"/>
</dbReference>
<dbReference type="EMBL" id="CP041765">
    <property type="protein sequence ID" value="QDQ99070.1"/>
    <property type="molecule type" value="Genomic_DNA"/>
</dbReference>
<evidence type="ECO:0000256" key="2">
    <source>
        <dbReference type="ARBA" id="ARBA00023125"/>
    </source>
</evidence>
<organism evidence="7 8">
    <name type="scientific">Tomitella fengzijianii</name>
    <dbReference type="NCBI Taxonomy" id="2597660"/>
    <lineage>
        <taxon>Bacteria</taxon>
        <taxon>Bacillati</taxon>
        <taxon>Actinomycetota</taxon>
        <taxon>Actinomycetes</taxon>
        <taxon>Mycobacteriales</taxon>
        <taxon>Tomitella</taxon>
    </lineage>
</organism>
<keyword evidence="8" id="KW-1185">Reference proteome</keyword>
<keyword evidence="1" id="KW-0805">Transcription regulation</keyword>
<keyword evidence="3" id="KW-0804">Transcription</keyword>
<dbReference type="PROSITE" id="PS51077">
    <property type="entry name" value="HTH_ICLR"/>
    <property type="match status" value="1"/>
</dbReference>